<sequence>MAFSQSVIRSQALAKCGVCETERPIKWKCIDCSKLLCNHCKEKVHPEFQNAKDHQVVNIKDLGQPTVVELNINKQYQTELPGIAKIFYCDDDSMWISSHIDKVLQRVKPEGTKLSVLSSFNIRVYGMAVTQSNNLLISTDGMKLKQISSNTGTLTDSVYDVSPFLPIPLIITNDNKVLVAGVNSDYPNPGRKVVILMNQNGDHERMYEHDQHKQPIFTFPWRITSTSNGNIHVWIK</sequence>
<comment type="caution">
    <text evidence="3">The sequence shown here is derived from an EMBL/GenBank/DDBJ whole genome shotgun (WGS) entry which is preliminary data.</text>
</comment>
<gene>
    <name evidence="3" type="ORF">MGAL_10B022663</name>
</gene>
<dbReference type="EMBL" id="UYJE01004552">
    <property type="protein sequence ID" value="VDI29001.1"/>
    <property type="molecule type" value="Genomic_DNA"/>
</dbReference>
<evidence type="ECO:0000313" key="3">
    <source>
        <dbReference type="EMBL" id="VDI29001.1"/>
    </source>
</evidence>
<dbReference type="InterPro" id="IPR000315">
    <property type="entry name" value="Znf_B-box"/>
</dbReference>
<protein>
    <recommendedName>
        <fullName evidence="2">B box-type domain-containing protein</fullName>
    </recommendedName>
</protein>
<evidence type="ECO:0000256" key="1">
    <source>
        <dbReference type="PROSITE-ProRule" id="PRU00024"/>
    </source>
</evidence>
<dbReference type="Gene3D" id="3.30.160.60">
    <property type="entry name" value="Classic Zinc Finger"/>
    <property type="match status" value="1"/>
</dbReference>
<dbReference type="SUPFAM" id="SSF63829">
    <property type="entry name" value="Calcium-dependent phosphotriesterase"/>
    <property type="match status" value="1"/>
</dbReference>
<reference evidence="3" key="1">
    <citation type="submission" date="2018-11" db="EMBL/GenBank/DDBJ databases">
        <authorList>
            <person name="Alioto T."/>
            <person name="Alioto T."/>
        </authorList>
    </citation>
    <scope>NUCLEOTIDE SEQUENCE</scope>
</reference>
<keyword evidence="4" id="KW-1185">Reference proteome</keyword>
<keyword evidence="1" id="KW-0862">Zinc</keyword>
<keyword evidence="1" id="KW-0479">Metal-binding</keyword>
<organism evidence="3 4">
    <name type="scientific">Mytilus galloprovincialis</name>
    <name type="common">Mediterranean mussel</name>
    <dbReference type="NCBI Taxonomy" id="29158"/>
    <lineage>
        <taxon>Eukaryota</taxon>
        <taxon>Metazoa</taxon>
        <taxon>Spiralia</taxon>
        <taxon>Lophotrochozoa</taxon>
        <taxon>Mollusca</taxon>
        <taxon>Bivalvia</taxon>
        <taxon>Autobranchia</taxon>
        <taxon>Pteriomorphia</taxon>
        <taxon>Mytilida</taxon>
        <taxon>Mytiloidea</taxon>
        <taxon>Mytilidae</taxon>
        <taxon>Mytilinae</taxon>
        <taxon>Mytilus</taxon>
    </lineage>
</organism>
<dbReference type="CDD" id="cd19757">
    <property type="entry name" value="Bbox1"/>
    <property type="match status" value="1"/>
</dbReference>
<name>A0A8B6E4P3_MYTGA</name>
<dbReference type="AlphaFoldDB" id="A0A8B6E4P3"/>
<dbReference type="GO" id="GO:0008270">
    <property type="term" value="F:zinc ion binding"/>
    <property type="evidence" value="ECO:0007669"/>
    <property type="project" value="UniProtKB-KW"/>
</dbReference>
<evidence type="ECO:0000313" key="4">
    <source>
        <dbReference type="Proteomes" id="UP000596742"/>
    </source>
</evidence>
<feature type="domain" description="B box-type" evidence="2">
    <location>
        <begin position="11"/>
        <end position="59"/>
    </location>
</feature>
<dbReference type="OrthoDB" id="6096692at2759"/>
<accession>A0A8B6E4P3</accession>
<dbReference type="PROSITE" id="PS50119">
    <property type="entry name" value="ZF_BBOX"/>
    <property type="match status" value="1"/>
</dbReference>
<dbReference type="Proteomes" id="UP000596742">
    <property type="component" value="Unassembled WGS sequence"/>
</dbReference>
<keyword evidence="1" id="KW-0863">Zinc-finger</keyword>
<evidence type="ECO:0000259" key="2">
    <source>
        <dbReference type="PROSITE" id="PS50119"/>
    </source>
</evidence>
<proteinExistence type="predicted"/>